<protein>
    <submittedName>
        <fullName evidence="1">VATC domain-containing protein</fullName>
    </submittedName>
</protein>
<accession>A0ABP0JF26</accession>
<reference evidence="1 2" key="1">
    <citation type="submission" date="2024-02" db="EMBL/GenBank/DDBJ databases">
        <authorList>
            <person name="Chen Y."/>
            <person name="Shah S."/>
            <person name="Dougan E. K."/>
            <person name="Thang M."/>
            <person name="Chan C."/>
        </authorList>
    </citation>
    <scope>NUCLEOTIDE SEQUENCE [LARGE SCALE GENOMIC DNA]</scope>
</reference>
<gene>
    <name evidence="1" type="ORF">SCF082_LOCUS11717</name>
</gene>
<comment type="caution">
    <text evidence="1">The sequence shown here is derived from an EMBL/GenBank/DDBJ whole genome shotgun (WGS) entry which is preliminary data.</text>
</comment>
<evidence type="ECO:0000313" key="1">
    <source>
        <dbReference type="EMBL" id="CAK9012947.1"/>
    </source>
</evidence>
<sequence>MWSNCEQRLGPTECYHFRCVCQMDFVYSERVKQCVHRYTPEGREVVLPQDTGATCYFNECSGKFTVCSDSKDTREVQLQVLEVKNAELTKGREEIRKVAASARAPVEPVKTTARGALKMDVDEQRKRDPMCPFGRAAKHPRLDGARADIRRVGRSPQHERWNKSFVKLKDACRLVEFSRMNGLDNESLANAAVADVLSANESLKRGRFQVKHTGALSIARNCISNGGTVPISNSAAPVINRCDAGPINIRNSSDIRINDRGAVPFSNNALLLGLFIPLSASSYELVDDQKSRGSKPFLAGCANSRLHNRAMTKVPTPIYNALEGKGWPCCHTLKILVDACLVTFKPGKEATAGMANARKLALGNSNMVSASAADDKRADPATAKMVKLQPVKESGSAALHCWSGIVAWLPVMRRCPLRPSLTRPCGTDRGYEASVCVSALSRNALRILLLRVLSYVLANGSSMTNPSFSRAQRNAPQAAAHPISACSTAASEAVTLEEQACELQTYLWQRVALLASVASEAKIHVVVGATPPEDKEFEVQVASVVTDLAAGIGQFWPGFIGEIEGTDLGALAVAVEAQRRSQAPILITGEVSDDAFRILDDAIWRRCAFFDVPSEPALIEIQARGALIGFSAPPGAADVSWQDGGRLPPHAKGLGELRRALPHRPGCLWWARPWLCFGACFSSR</sequence>
<name>A0ABP0JF26_9DINO</name>
<dbReference type="EMBL" id="CAXAMM010006991">
    <property type="protein sequence ID" value="CAK9012947.1"/>
    <property type="molecule type" value="Genomic_DNA"/>
</dbReference>
<evidence type="ECO:0000313" key="2">
    <source>
        <dbReference type="Proteomes" id="UP001642464"/>
    </source>
</evidence>
<keyword evidence="2" id="KW-1185">Reference proteome</keyword>
<organism evidence="1 2">
    <name type="scientific">Durusdinium trenchii</name>
    <dbReference type="NCBI Taxonomy" id="1381693"/>
    <lineage>
        <taxon>Eukaryota</taxon>
        <taxon>Sar</taxon>
        <taxon>Alveolata</taxon>
        <taxon>Dinophyceae</taxon>
        <taxon>Suessiales</taxon>
        <taxon>Symbiodiniaceae</taxon>
        <taxon>Durusdinium</taxon>
    </lineage>
</organism>
<dbReference type="Proteomes" id="UP001642464">
    <property type="component" value="Unassembled WGS sequence"/>
</dbReference>
<proteinExistence type="predicted"/>